<name>A0AA96NPW4_9VIRU</name>
<sequence length="185" mass="19306">MGPTIVQRVTNSAPTTTTSITNALFGSGTISLPSLVTLQGIMGTTTVNTPPETAPTFTIFPVGTTGLLAFSVSGGRVFLTFTYASTVYYVCINPISGYTIPNGAGNIANLHPTSAATHAGIVHLMGYLPTLVNQTRTTAEPIAPSIVEEVRNSTATADAVANTIRSGIRRMPMLSTIPSIIHKEL</sequence>
<evidence type="ECO:0000313" key="1">
    <source>
        <dbReference type="EMBL" id="WNT71141.1"/>
    </source>
</evidence>
<proteinExistence type="predicted"/>
<organism evidence="1">
    <name type="scientific">Jitepeofons virus</name>
    <dbReference type="NCBI Taxonomy" id="3072209"/>
    <lineage>
        <taxon>Viruses</taxon>
        <taxon>Riboviria</taxon>
        <taxon>Orthornavirae</taxon>
        <taxon>Lenarviricota</taxon>
    </lineage>
</organism>
<accession>A0AA96NPW4</accession>
<reference evidence="1" key="2">
    <citation type="submission" date="2023-04" db="EMBL/GenBank/DDBJ databases">
        <authorList>
            <person name="Le Lay C."/>
        </authorList>
    </citation>
    <scope>NUCLEOTIDE SEQUENCE</scope>
    <source>
        <strain evidence="1">A</strain>
    </source>
</reference>
<reference evidence="1" key="1">
    <citation type="journal article" date="2023" name="Virology">
        <title>A metatranscriptomic analysis of geothermal hot springs reveals diverse RNA viruses including the phylum Lenarviricota.</title>
        <authorList>
            <person name="Le Lay C."/>
            <person name="Stott M.B."/>
            <person name="Shi M."/>
            <person name="Sadiq S."/>
            <person name="Holmes E.C."/>
        </authorList>
    </citation>
    <scope>NUCLEOTIDE SEQUENCE</scope>
    <source>
        <strain evidence="1">A</strain>
    </source>
</reference>
<dbReference type="EMBL" id="OQ866072">
    <property type="protein sequence ID" value="WNT71141.1"/>
    <property type="molecule type" value="Genomic_RNA"/>
</dbReference>
<protein>
    <submittedName>
        <fullName evidence="1">Uncharacterized protein</fullName>
    </submittedName>
</protein>